<reference evidence="1 2" key="1">
    <citation type="submission" date="2016-10" db="EMBL/GenBank/DDBJ databases">
        <title>Reductive evolution of mitochondrial metabolism and differential evolution of invasion-related proteins in Cryptosporidium.</title>
        <authorList>
            <person name="Liu S."/>
            <person name="Roellig D.M."/>
            <person name="Guo Y."/>
            <person name="Li N."/>
            <person name="Frace M.A."/>
            <person name="Tang K."/>
            <person name="Zhang L."/>
            <person name="Feng Y."/>
            <person name="Xiao L."/>
        </authorList>
    </citation>
    <scope>NUCLEOTIDE SEQUENCE [LARGE SCALE GENOMIC DNA]</scope>
    <source>
        <strain evidence="1">30847</strain>
    </source>
</reference>
<evidence type="ECO:0000313" key="1">
    <source>
        <dbReference type="EMBL" id="OII77526.1"/>
    </source>
</evidence>
<name>A0A1J4MTN4_9CRYT</name>
<dbReference type="AlphaFoldDB" id="A0A1J4MTN4"/>
<gene>
    <name evidence="1" type="ORF">cand_016860</name>
</gene>
<dbReference type="VEuPathDB" id="CryptoDB:cand_016860"/>
<evidence type="ECO:0000313" key="2">
    <source>
        <dbReference type="Proteomes" id="UP000186804"/>
    </source>
</evidence>
<dbReference type="EMBL" id="LRBS01000034">
    <property type="protein sequence ID" value="OII77526.1"/>
    <property type="molecule type" value="Genomic_DNA"/>
</dbReference>
<keyword evidence="2" id="KW-1185">Reference proteome</keyword>
<sequence>MFNLWSIGRFPCISNAQISTSINNFGYYAYSINTKIIIIDLNLMIEGNNDNILFGSNTWNRFNFEIPKINNIIWKINENNSNGNIINNIDTDSNIKIANKSLYIEKLFWGPYINYKWSCLFTCINNGIVYIWLLPILDSFSLAIYNPSPSFNLIDILRYNYIEDKEYKIRSYDWLYNNYLEDEKCLLVSFCNKYLLNTDNPILKVPILSIQSNIGDKINLYIVTSCWDDYIILYIIYIPKEFSKENYIDKFTNSFEDNLIKQDEYIYSILPYKPLIICNAVLIYKLPKKIINNKFININDNLDEIVTTSYTSSFNSEYKFEVIIGTSIGRLLLFRFKLDITNLSIICIEYRCIYEIFPKIPISHMKIVIINNNNNNLYYNIKDDDLLLLWCIGIGNNVIIGNSIISYNNLETSIEYSSVNKLNLSSQLDILIHNSPICGIHYIDDIIIDDKLIYSFITIDKSGIGILHKPSIKEKGRWGQIKILYPNKIFQASSSFPNIDQSIYTNESSEILEDRNKDFSKKLENIQSIPNSIQINRNANDYKVISFNTPLSYPGNNLYNNNINYSYFIIMLYSSSTHTIRLILMFNPISAIDYINKRLVLNLQQTYNSGFKGICNYIKFCKDFRNICFFDYLIQSISQPLILNDIRLILGGPITIRGIPQIEEINNHNHNHNHNHKQYNDLLNKFNIKLKPFSAFNFKLGKILLLKIKDKLYNNMETKYKSNEEFNDNNNDSDENILTLYLSIFREFIPENIIQDALEFNSIHEYFPDILSENYIRTTLANLLLLLFCYIHELEMFTPKNLQYTNLNYGMNHFKNLIEYILKFYMINNFTEIESNNNMDIVNNIEFIISYFKFLYFIRLITSYRCLITFLYSRYIELFNDDIIQREEDIANYLVQLKIFSLLYINKINELYGDKIQNILDNYIKNIHSSENIYNEVKKSNIIRQLMKDIEVTNSNNVSNPNNYFLNEKLNLNYIWGFVKNLQDIKININDLYNNITETDCILISKPPYTIYKCLRNYPNIVKDPIISNNTYNNSDVIINQQDDDKELLKNHYNCINNIPACPITLFPVEILEDVQILSCNFCGRITYMKSSTRKPPLHAIPHEIGEIRKRSFLENYVMQTYLVCSICLNITVFIQI</sequence>
<comment type="caution">
    <text evidence="1">The sequence shown here is derived from an EMBL/GenBank/DDBJ whole genome shotgun (WGS) entry which is preliminary data.</text>
</comment>
<dbReference type="GeneID" id="92365871"/>
<protein>
    <submittedName>
        <fullName evidence="1">Uncharacterized protein</fullName>
    </submittedName>
</protein>
<proteinExistence type="predicted"/>
<accession>A0A1J4MTN4</accession>
<organism evidence="1 2">
    <name type="scientific">Cryptosporidium andersoni</name>
    <dbReference type="NCBI Taxonomy" id="117008"/>
    <lineage>
        <taxon>Eukaryota</taxon>
        <taxon>Sar</taxon>
        <taxon>Alveolata</taxon>
        <taxon>Apicomplexa</taxon>
        <taxon>Conoidasida</taxon>
        <taxon>Coccidia</taxon>
        <taxon>Eucoccidiorida</taxon>
        <taxon>Eimeriorina</taxon>
        <taxon>Cryptosporidiidae</taxon>
        <taxon>Cryptosporidium</taxon>
    </lineage>
</organism>
<dbReference type="Proteomes" id="UP000186804">
    <property type="component" value="Unassembled WGS sequence"/>
</dbReference>
<dbReference type="RefSeq" id="XP_067069372.1">
    <property type="nucleotide sequence ID" value="XM_067211920.1"/>
</dbReference>
<dbReference type="OrthoDB" id="340461at2759"/>